<comment type="caution">
    <text evidence="2">The sequence shown here is derived from an EMBL/GenBank/DDBJ whole genome shotgun (WGS) entry which is preliminary data.</text>
</comment>
<dbReference type="Gene3D" id="3.10.180.10">
    <property type="entry name" value="2,3-Dihydroxybiphenyl 1,2-Dioxygenase, domain 1"/>
    <property type="match status" value="1"/>
</dbReference>
<proteinExistence type="predicted"/>
<dbReference type="SUPFAM" id="SSF54593">
    <property type="entry name" value="Glyoxalase/Bleomycin resistance protein/Dihydroxybiphenyl dioxygenase"/>
    <property type="match status" value="1"/>
</dbReference>
<organism evidence="2 3">
    <name type="scientific">Amycolatopsis echigonensis</name>
    <dbReference type="NCBI Taxonomy" id="2576905"/>
    <lineage>
        <taxon>Bacteria</taxon>
        <taxon>Bacillati</taxon>
        <taxon>Actinomycetota</taxon>
        <taxon>Actinomycetes</taxon>
        <taxon>Pseudonocardiales</taxon>
        <taxon>Pseudonocardiaceae</taxon>
        <taxon>Amycolatopsis</taxon>
    </lineage>
</organism>
<dbReference type="PANTHER" id="PTHR35908">
    <property type="entry name" value="HYPOTHETICAL FUSION PROTEIN"/>
    <property type="match status" value="1"/>
</dbReference>
<dbReference type="EMBL" id="PJMY01000003">
    <property type="protein sequence ID" value="PKV96041.1"/>
    <property type="molecule type" value="Genomic_DNA"/>
</dbReference>
<dbReference type="InterPro" id="IPR041581">
    <property type="entry name" value="Glyoxalase_6"/>
</dbReference>
<dbReference type="RefSeq" id="WP_101438963.1">
    <property type="nucleotide sequence ID" value="NZ_PJMY01000003.1"/>
</dbReference>
<gene>
    <name evidence="2" type="ORF">ATK30_6977</name>
</gene>
<dbReference type="InterPro" id="IPR029068">
    <property type="entry name" value="Glyas_Bleomycin-R_OHBP_Dase"/>
</dbReference>
<accession>A0A2N3WQ93</accession>
<protein>
    <recommendedName>
        <fullName evidence="1">Glyoxalase-like domain-containing protein</fullName>
    </recommendedName>
</protein>
<feature type="domain" description="Glyoxalase-like" evidence="1">
    <location>
        <begin position="8"/>
        <end position="116"/>
    </location>
</feature>
<sequence length="120" mass="13656">MSSHLIAVTVDCRDADALAEFWREALGYPKAERWPDSHGLTYVELKAPDRPSLLFQPVPEGKTVKNRLHLDIAPDTVEQRDEVARLVTLGAKVVEDPENDHWIVLKDPEDNEFCVLPRRS</sequence>
<evidence type="ECO:0000313" key="3">
    <source>
        <dbReference type="Proteomes" id="UP000233750"/>
    </source>
</evidence>
<dbReference type="Pfam" id="PF18029">
    <property type="entry name" value="Glyoxalase_6"/>
    <property type="match status" value="1"/>
</dbReference>
<name>A0A2N3WQ93_9PSEU</name>
<evidence type="ECO:0000313" key="2">
    <source>
        <dbReference type="EMBL" id="PKV96041.1"/>
    </source>
</evidence>
<keyword evidence="3" id="KW-1185">Reference proteome</keyword>
<evidence type="ECO:0000259" key="1">
    <source>
        <dbReference type="Pfam" id="PF18029"/>
    </source>
</evidence>
<dbReference type="OrthoDB" id="3212826at2"/>
<dbReference type="Proteomes" id="UP000233750">
    <property type="component" value="Unassembled WGS sequence"/>
</dbReference>
<reference evidence="2 3" key="1">
    <citation type="submission" date="2017-12" db="EMBL/GenBank/DDBJ databases">
        <title>Sequencing the genomes of 1000 Actinobacteria strains.</title>
        <authorList>
            <person name="Klenk H.-P."/>
        </authorList>
    </citation>
    <scope>NUCLEOTIDE SEQUENCE [LARGE SCALE GENOMIC DNA]</scope>
    <source>
        <strain evidence="2 3">DSM 45165</strain>
    </source>
</reference>
<dbReference type="AlphaFoldDB" id="A0A2N3WQ93"/>
<dbReference type="PANTHER" id="PTHR35908:SF1">
    <property type="entry name" value="CONSERVED PROTEIN"/>
    <property type="match status" value="1"/>
</dbReference>